<organism evidence="9 10">
    <name type="scientific">Desulfoferula mesophila</name>
    <dbReference type="NCBI Taxonomy" id="3058419"/>
    <lineage>
        <taxon>Bacteria</taxon>
        <taxon>Pseudomonadati</taxon>
        <taxon>Thermodesulfobacteriota</taxon>
        <taxon>Desulfarculia</taxon>
        <taxon>Desulfarculales</taxon>
        <taxon>Desulfarculaceae</taxon>
        <taxon>Desulfoferula</taxon>
    </lineage>
</organism>
<evidence type="ECO:0000256" key="2">
    <source>
        <dbReference type="ARBA" id="ARBA00001946"/>
    </source>
</evidence>
<evidence type="ECO:0000256" key="7">
    <source>
        <dbReference type="ARBA" id="ARBA00032272"/>
    </source>
</evidence>
<protein>
    <recommendedName>
        <fullName evidence="4">GDP-mannose pyrophosphatase</fullName>
    </recommendedName>
    <alternativeName>
        <fullName evidence="6">GDP-mannose hydrolase</fullName>
    </alternativeName>
    <alternativeName>
        <fullName evidence="7">GDPMK</fullName>
    </alternativeName>
</protein>
<dbReference type="KEGG" id="dmp:FAK_08820"/>
<comment type="cofactor">
    <cofactor evidence="2">
        <name>Mg(2+)</name>
        <dbReference type="ChEBI" id="CHEBI:18420"/>
    </cofactor>
</comment>
<keyword evidence="5" id="KW-0378">Hydrolase</keyword>
<dbReference type="GO" id="GO:0019693">
    <property type="term" value="P:ribose phosphate metabolic process"/>
    <property type="evidence" value="ECO:0007669"/>
    <property type="project" value="TreeGrafter"/>
</dbReference>
<evidence type="ECO:0000313" key="9">
    <source>
        <dbReference type="EMBL" id="BEQ13816.1"/>
    </source>
</evidence>
<dbReference type="PROSITE" id="PS51462">
    <property type="entry name" value="NUDIX"/>
    <property type="match status" value="1"/>
</dbReference>
<dbReference type="GO" id="GO:0006753">
    <property type="term" value="P:nucleoside phosphate metabolic process"/>
    <property type="evidence" value="ECO:0007669"/>
    <property type="project" value="TreeGrafter"/>
</dbReference>
<dbReference type="InterPro" id="IPR000086">
    <property type="entry name" value="NUDIX_hydrolase_dom"/>
</dbReference>
<dbReference type="Gene3D" id="3.90.79.10">
    <property type="entry name" value="Nucleoside Triphosphate Pyrophosphohydrolase"/>
    <property type="match status" value="1"/>
</dbReference>
<dbReference type="Pfam" id="PF00293">
    <property type="entry name" value="NUDIX"/>
    <property type="match status" value="1"/>
</dbReference>
<evidence type="ECO:0000313" key="10">
    <source>
        <dbReference type="Proteomes" id="UP001366166"/>
    </source>
</evidence>
<evidence type="ECO:0000256" key="3">
    <source>
        <dbReference type="ARBA" id="ARBA00007275"/>
    </source>
</evidence>
<dbReference type="SUPFAM" id="SSF55811">
    <property type="entry name" value="Nudix"/>
    <property type="match status" value="1"/>
</dbReference>
<evidence type="ECO:0000256" key="1">
    <source>
        <dbReference type="ARBA" id="ARBA00000847"/>
    </source>
</evidence>
<dbReference type="Proteomes" id="UP001366166">
    <property type="component" value="Chromosome"/>
</dbReference>
<name>A0AAU9E9P7_9BACT</name>
<dbReference type="GO" id="GO:0016787">
    <property type="term" value="F:hydrolase activity"/>
    <property type="evidence" value="ECO:0007669"/>
    <property type="project" value="UniProtKB-KW"/>
</dbReference>
<dbReference type="EMBL" id="AP028679">
    <property type="protein sequence ID" value="BEQ13816.1"/>
    <property type="molecule type" value="Genomic_DNA"/>
</dbReference>
<dbReference type="RefSeq" id="WP_338605561.1">
    <property type="nucleotide sequence ID" value="NZ_AP028679.1"/>
</dbReference>
<comment type="similarity">
    <text evidence="3">Belongs to the Nudix hydrolase family. NudK subfamily.</text>
</comment>
<proteinExistence type="inferred from homology"/>
<dbReference type="AlphaFoldDB" id="A0AAU9E9P7"/>
<sequence>MTKAWPLLSSQPVAEVGLFSVTRDRALSPRTDQERDFYVVHMPDWLQIVALTSQGRLIMVRQYRHASRRIGLEVPGGLLDATDPDPVAAALRELKEETGYAGGETRDLGSYWPQPALLANRVHFVAATGMVPTGAQEQDAGEDIEVVLVAPDELERLLADGEIHNAMSVMALGLASQAGVLSGRV</sequence>
<comment type="catalytic activity">
    <reaction evidence="1">
        <text>GDP-alpha-D-mannose + H2O = alpha-D-mannose 1-phosphate + GMP + 2 H(+)</text>
        <dbReference type="Rhea" id="RHEA:27978"/>
        <dbReference type="ChEBI" id="CHEBI:15377"/>
        <dbReference type="ChEBI" id="CHEBI:15378"/>
        <dbReference type="ChEBI" id="CHEBI:57527"/>
        <dbReference type="ChEBI" id="CHEBI:58115"/>
        <dbReference type="ChEBI" id="CHEBI:58409"/>
    </reaction>
</comment>
<dbReference type="PANTHER" id="PTHR11839">
    <property type="entry name" value="UDP/ADP-SUGAR PYROPHOSPHATASE"/>
    <property type="match status" value="1"/>
</dbReference>
<evidence type="ECO:0000256" key="6">
    <source>
        <dbReference type="ARBA" id="ARBA00032162"/>
    </source>
</evidence>
<reference evidence="10" key="1">
    <citation type="journal article" date="2023" name="Arch. Microbiol.">
        <title>Desulfoferula mesophilus gen. nov. sp. nov., a mesophilic sulfate-reducing bacterium isolated from a brackish lake sediment.</title>
        <authorList>
            <person name="Watanabe T."/>
            <person name="Yabe T."/>
            <person name="Tsuji J.M."/>
            <person name="Fukui M."/>
        </authorList>
    </citation>
    <scope>NUCLEOTIDE SEQUENCE [LARGE SCALE GENOMIC DNA]</scope>
    <source>
        <strain evidence="10">12FAK</strain>
    </source>
</reference>
<dbReference type="InterPro" id="IPR015797">
    <property type="entry name" value="NUDIX_hydrolase-like_dom_sf"/>
</dbReference>
<dbReference type="CDD" id="cd03424">
    <property type="entry name" value="NUDIX_ADPRase_Nudt5_UGPPase_Nudt14"/>
    <property type="match status" value="1"/>
</dbReference>
<gene>
    <name evidence="9" type="ORF">FAK_08820</name>
</gene>
<accession>A0AAU9E9P7</accession>
<keyword evidence="10" id="KW-1185">Reference proteome</keyword>
<dbReference type="GO" id="GO:0005829">
    <property type="term" value="C:cytosol"/>
    <property type="evidence" value="ECO:0007669"/>
    <property type="project" value="TreeGrafter"/>
</dbReference>
<evidence type="ECO:0000259" key="8">
    <source>
        <dbReference type="PROSITE" id="PS51462"/>
    </source>
</evidence>
<evidence type="ECO:0000256" key="4">
    <source>
        <dbReference type="ARBA" id="ARBA00016377"/>
    </source>
</evidence>
<feature type="domain" description="Nudix hydrolase" evidence="8">
    <location>
        <begin position="40"/>
        <end position="171"/>
    </location>
</feature>
<evidence type="ECO:0000256" key="5">
    <source>
        <dbReference type="ARBA" id="ARBA00022801"/>
    </source>
</evidence>
<dbReference type="PANTHER" id="PTHR11839:SF18">
    <property type="entry name" value="NUDIX HYDROLASE DOMAIN-CONTAINING PROTEIN"/>
    <property type="match status" value="1"/>
</dbReference>